<evidence type="ECO:0000313" key="3">
    <source>
        <dbReference type="Proteomes" id="UP000280668"/>
    </source>
</evidence>
<dbReference type="AlphaFoldDB" id="A0A3N2B8V6"/>
<protein>
    <recommendedName>
        <fullName evidence="4">Secreted protein</fullName>
    </recommendedName>
</protein>
<proteinExistence type="predicted"/>
<gene>
    <name evidence="2" type="ORF">EDD31_0053</name>
</gene>
<dbReference type="Proteomes" id="UP000280668">
    <property type="component" value="Unassembled WGS sequence"/>
</dbReference>
<dbReference type="RefSeq" id="WP_123302400.1">
    <property type="nucleotide sequence ID" value="NZ_RKHK01000001.1"/>
</dbReference>
<feature type="signal peptide" evidence="1">
    <location>
        <begin position="1"/>
        <end position="29"/>
    </location>
</feature>
<dbReference type="EMBL" id="RKHK01000001">
    <property type="protein sequence ID" value="ROR71716.1"/>
    <property type="molecule type" value="Genomic_DNA"/>
</dbReference>
<evidence type="ECO:0000313" key="2">
    <source>
        <dbReference type="EMBL" id="ROR71716.1"/>
    </source>
</evidence>
<evidence type="ECO:0000256" key="1">
    <source>
        <dbReference type="SAM" id="SignalP"/>
    </source>
</evidence>
<keyword evidence="3" id="KW-1185">Reference proteome</keyword>
<organism evidence="2 3">
    <name type="scientific">Bogoriella caseilytica</name>
    <dbReference type="NCBI Taxonomy" id="56055"/>
    <lineage>
        <taxon>Bacteria</taxon>
        <taxon>Bacillati</taxon>
        <taxon>Actinomycetota</taxon>
        <taxon>Actinomycetes</taxon>
        <taxon>Micrococcales</taxon>
        <taxon>Bogoriellaceae</taxon>
        <taxon>Bogoriella</taxon>
    </lineage>
</organism>
<comment type="caution">
    <text evidence="2">The sequence shown here is derived from an EMBL/GenBank/DDBJ whole genome shotgun (WGS) entry which is preliminary data.</text>
</comment>
<name>A0A3N2B8V6_9MICO</name>
<feature type="chain" id="PRO_5017981501" description="Secreted protein" evidence="1">
    <location>
        <begin position="30"/>
        <end position="67"/>
    </location>
</feature>
<reference evidence="2 3" key="1">
    <citation type="submission" date="2018-11" db="EMBL/GenBank/DDBJ databases">
        <title>Sequencing the genomes of 1000 actinobacteria strains.</title>
        <authorList>
            <person name="Klenk H.-P."/>
        </authorList>
    </citation>
    <scope>NUCLEOTIDE SEQUENCE [LARGE SCALE GENOMIC DNA]</scope>
    <source>
        <strain evidence="2 3">DSM 11294</strain>
    </source>
</reference>
<keyword evidence="1" id="KW-0732">Signal</keyword>
<accession>A0A3N2B8V6</accession>
<evidence type="ECO:0008006" key="4">
    <source>
        <dbReference type="Google" id="ProtNLM"/>
    </source>
</evidence>
<sequence length="67" mass="7148">MRTSRTRSRLFAITAATLLVMAPAASASAAGAERAPVLSPSLVEVQEPVVTPDSYICSVMAWLCRIR</sequence>